<dbReference type="AlphaFoldDB" id="A0A173WDN3"/>
<evidence type="ECO:0000256" key="2">
    <source>
        <dbReference type="ARBA" id="ARBA00022723"/>
    </source>
</evidence>
<evidence type="ECO:0000313" key="9">
    <source>
        <dbReference type="EMBL" id="CUN37562.1"/>
    </source>
</evidence>
<evidence type="ECO:0000256" key="3">
    <source>
        <dbReference type="ARBA" id="ARBA00022763"/>
    </source>
</evidence>
<feature type="binding site" evidence="7">
    <location>
        <position position="258"/>
    </location>
    <ligand>
        <name>Zn(2+)</name>
        <dbReference type="ChEBI" id="CHEBI:29105"/>
        <label>2</label>
    </ligand>
</feature>
<keyword evidence="2 7" id="KW-0479">Metal-binding</keyword>
<dbReference type="PROSITE" id="PS00731">
    <property type="entry name" value="AP_NUCLEASE_F2_3"/>
    <property type="match status" value="1"/>
</dbReference>
<dbReference type="SMART" id="SM00518">
    <property type="entry name" value="AP2Ec"/>
    <property type="match status" value="1"/>
</dbReference>
<protein>
    <recommendedName>
        <fullName evidence="7">Probable endonuclease 4</fullName>
        <ecNumber evidence="7">3.1.21.2</ecNumber>
    </recommendedName>
    <alternativeName>
        <fullName evidence="7">Endodeoxyribonuclease IV</fullName>
    </alternativeName>
    <alternativeName>
        <fullName evidence="7">Endonuclease IV</fullName>
    </alternativeName>
</protein>
<comment type="cofactor">
    <cofactor evidence="7">
        <name>Zn(2+)</name>
        <dbReference type="ChEBI" id="CHEBI:29105"/>
    </cofactor>
    <text evidence="7">Binds 3 Zn(2+) ions.</text>
</comment>
<keyword evidence="4 7" id="KW-0378">Hydrolase</keyword>
<comment type="similarity">
    <text evidence="1 7">Belongs to the AP endonuclease 2 family.</text>
</comment>
<dbReference type="InterPro" id="IPR018246">
    <property type="entry name" value="AP_endonuc_F2_Zn_BS"/>
</dbReference>
<evidence type="ECO:0000256" key="1">
    <source>
        <dbReference type="ARBA" id="ARBA00005340"/>
    </source>
</evidence>
<feature type="binding site" evidence="7">
    <location>
        <position position="181"/>
    </location>
    <ligand>
        <name>Zn(2+)</name>
        <dbReference type="ChEBI" id="CHEBI:29105"/>
        <label>3</label>
    </ligand>
</feature>
<dbReference type="HAMAP" id="MF_00152">
    <property type="entry name" value="Nfo"/>
    <property type="match status" value="1"/>
</dbReference>
<accession>A0A173WDN3</accession>
<dbReference type="GO" id="GO:0006284">
    <property type="term" value="P:base-excision repair"/>
    <property type="evidence" value="ECO:0007669"/>
    <property type="project" value="TreeGrafter"/>
</dbReference>
<evidence type="ECO:0000256" key="6">
    <source>
        <dbReference type="ARBA" id="ARBA00023204"/>
    </source>
</evidence>
<dbReference type="FunFam" id="3.20.20.150:FF:000001">
    <property type="entry name" value="Probable endonuclease 4"/>
    <property type="match status" value="1"/>
</dbReference>
<dbReference type="Proteomes" id="UP000261105">
    <property type="component" value="Unassembled WGS sequence"/>
</dbReference>
<dbReference type="PANTHER" id="PTHR21445:SF0">
    <property type="entry name" value="APURINIC-APYRIMIDINIC ENDONUCLEASE"/>
    <property type="match status" value="1"/>
</dbReference>
<keyword evidence="7 9" id="KW-0255">Endonuclease</keyword>
<proteinExistence type="inferred from homology"/>
<evidence type="ECO:0000313" key="12">
    <source>
        <dbReference type="Proteomes" id="UP000261105"/>
    </source>
</evidence>
<dbReference type="SUPFAM" id="SSF51658">
    <property type="entry name" value="Xylose isomerase-like"/>
    <property type="match status" value="1"/>
</dbReference>
<dbReference type="RefSeq" id="WP_055065398.1">
    <property type="nucleotide sequence ID" value="NZ_CYZD01000001.1"/>
</dbReference>
<dbReference type="PROSITE" id="PS51432">
    <property type="entry name" value="AP_NUCLEASE_F2_4"/>
    <property type="match status" value="1"/>
</dbReference>
<dbReference type="EMBL" id="QSUZ01000007">
    <property type="protein sequence ID" value="RGN87924.1"/>
    <property type="molecule type" value="Genomic_DNA"/>
</dbReference>
<evidence type="ECO:0000259" key="8">
    <source>
        <dbReference type="Pfam" id="PF01261"/>
    </source>
</evidence>
<feature type="domain" description="Xylose isomerase-like TIM barrel" evidence="8">
    <location>
        <begin position="25"/>
        <end position="275"/>
    </location>
</feature>
<dbReference type="InterPro" id="IPR036237">
    <property type="entry name" value="Xyl_isomerase-like_sf"/>
</dbReference>
<comment type="function">
    <text evidence="7">Endonuclease IV plays a role in DNA repair. It cleaves phosphodiester bonds at apurinic or apyrimidinic (AP) sites, generating a 3'-hydroxyl group and a 5'-terminal sugar phosphate.</text>
</comment>
<evidence type="ECO:0000256" key="7">
    <source>
        <dbReference type="HAMAP-Rule" id="MF_00152"/>
    </source>
</evidence>
<dbReference type="PANTHER" id="PTHR21445">
    <property type="entry name" value="ENDONUCLEASE IV ENDODEOXYRIBONUCLEASE IV"/>
    <property type="match status" value="1"/>
</dbReference>
<dbReference type="GO" id="GO:0003677">
    <property type="term" value="F:DNA binding"/>
    <property type="evidence" value="ECO:0007669"/>
    <property type="project" value="InterPro"/>
</dbReference>
<feature type="binding site" evidence="7">
    <location>
        <position position="144"/>
    </location>
    <ligand>
        <name>Zn(2+)</name>
        <dbReference type="ChEBI" id="CHEBI:29105"/>
        <label>2</label>
    </ligand>
</feature>
<dbReference type="GO" id="GO:0008081">
    <property type="term" value="F:phosphoric diester hydrolase activity"/>
    <property type="evidence" value="ECO:0007669"/>
    <property type="project" value="TreeGrafter"/>
</dbReference>
<dbReference type="CDD" id="cd00019">
    <property type="entry name" value="AP2Ec"/>
    <property type="match status" value="1"/>
</dbReference>
<evidence type="ECO:0000256" key="4">
    <source>
        <dbReference type="ARBA" id="ARBA00022801"/>
    </source>
</evidence>
<dbReference type="InterPro" id="IPR001719">
    <property type="entry name" value="AP_endonuc_2"/>
</dbReference>
<dbReference type="PROSITE" id="PS00730">
    <property type="entry name" value="AP_NUCLEASE_F2_2"/>
    <property type="match status" value="1"/>
</dbReference>
<evidence type="ECO:0000256" key="5">
    <source>
        <dbReference type="ARBA" id="ARBA00022833"/>
    </source>
</evidence>
<keyword evidence="5 7" id="KW-0862">Zinc</keyword>
<name>A0A173WDN3_9FIRM</name>
<dbReference type="Gene3D" id="3.20.20.150">
    <property type="entry name" value="Divalent-metal-dependent TIM barrel enzymes"/>
    <property type="match status" value="1"/>
</dbReference>
<dbReference type="GO" id="GO:0003906">
    <property type="term" value="F:DNA-(apurinic or apyrimidinic site) endonuclease activity"/>
    <property type="evidence" value="ECO:0007669"/>
    <property type="project" value="TreeGrafter"/>
</dbReference>
<keyword evidence="3 7" id="KW-0227">DNA damage</keyword>
<feature type="binding site" evidence="7">
    <location>
        <position position="109"/>
    </location>
    <ligand>
        <name>Zn(2+)</name>
        <dbReference type="ChEBI" id="CHEBI:29105"/>
        <label>1</label>
    </ligand>
</feature>
<reference evidence="10 12" key="2">
    <citation type="submission" date="2018-08" db="EMBL/GenBank/DDBJ databases">
        <title>A genome reference for cultivated species of the human gut microbiota.</title>
        <authorList>
            <person name="Zou Y."/>
            <person name="Xue W."/>
            <person name="Luo G."/>
        </authorList>
    </citation>
    <scope>NUCLEOTIDE SEQUENCE [LARGE SCALE GENOMIC DNA]</scope>
    <source>
        <strain evidence="10 12">OM03-6</strain>
    </source>
</reference>
<dbReference type="InterPro" id="IPR013022">
    <property type="entry name" value="Xyl_isomerase-like_TIM-brl"/>
</dbReference>
<dbReference type="GO" id="GO:0008270">
    <property type="term" value="F:zinc ion binding"/>
    <property type="evidence" value="ECO:0007669"/>
    <property type="project" value="UniProtKB-UniRule"/>
</dbReference>
<dbReference type="EC" id="3.1.21.2" evidence="7"/>
<feature type="binding site" evidence="7">
    <location>
        <position position="228"/>
    </location>
    <ligand>
        <name>Zn(2+)</name>
        <dbReference type="ChEBI" id="CHEBI:29105"/>
        <label>3</label>
    </ligand>
</feature>
<keyword evidence="6 7" id="KW-0234">DNA repair</keyword>
<evidence type="ECO:0000313" key="11">
    <source>
        <dbReference type="Proteomes" id="UP000095409"/>
    </source>
</evidence>
<feature type="binding site" evidence="7">
    <location>
        <position position="69"/>
    </location>
    <ligand>
        <name>Zn(2+)</name>
        <dbReference type="ChEBI" id="CHEBI:29105"/>
        <label>1</label>
    </ligand>
</feature>
<dbReference type="GO" id="GO:0008833">
    <property type="term" value="F:deoxyribonuclease IV (phage-T4-induced) activity"/>
    <property type="evidence" value="ECO:0007669"/>
    <property type="project" value="UniProtKB-UniRule"/>
</dbReference>
<sequence length="279" mass="31284">MTVLYIGNHTSSSKGYAAMARQIIKNGGNTFAFFTRNPRGGKAKAIDETDIQNFLVLAQENHFGKIVAHAPYTLNACAAKEELRTFARETFADDLRRMEYTPGNYYNFHPGSHVGQGSEIGIQKIAEILNDVLTEEQTTTVLLETMSGKGTEVGRNFEELRKILNLVEKKSKMGICLDTCHVWDGGYDIVHDLDGVLNDFDHIIGLERLKAIHLNDSLNDCGSHKDRHARIGEGKIGMEALVRIIKHPALREIPFILETPNDDSGWTEEIHVLKEAFYK</sequence>
<evidence type="ECO:0000313" key="10">
    <source>
        <dbReference type="EMBL" id="RGN87924.1"/>
    </source>
</evidence>
<dbReference type="NCBIfam" id="TIGR00587">
    <property type="entry name" value="nfo"/>
    <property type="match status" value="1"/>
</dbReference>
<feature type="binding site" evidence="7">
    <location>
        <position position="226"/>
    </location>
    <ligand>
        <name>Zn(2+)</name>
        <dbReference type="ChEBI" id="CHEBI:29105"/>
        <label>3</label>
    </ligand>
</feature>
<dbReference type="Proteomes" id="UP000095409">
    <property type="component" value="Unassembled WGS sequence"/>
</dbReference>
<gene>
    <name evidence="7 9" type="primary">nfo</name>
    <name evidence="10" type="ORF">DXB38_07415</name>
    <name evidence="9" type="ORF">ERS852394_00064</name>
</gene>
<comment type="catalytic activity">
    <reaction evidence="7">
        <text>Endonucleolytic cleavage to 5'-phosphooligonucleotide end-products.</text>
        <dbReference type="EC" id="3.1.21.2"/>
    </reaction>
</comment>
<feature type="binding site" evidence="7">
    <location>
        <position position="144"/>
    </location>
    <ligand>
        <name>Zn(2+)</name>
        <dbReference type="ChEBI" id="CHEBI:29105"/>
        <label>1</label>
    </ligand>
</feature>
<reference evidence="9 11" key="1">
    <citation type="submission" date="2015-09" db="EMBL/GenBank/DDBJ databases">
        <authorList>
            <consortium name="Pathogen Informatics"/>
        </authorList>
    </citation>
    <scope>NUCLEOTIDE SEQUENCE [LARGE SCALE GENOMIC DNA]</scope>
    <source>
        <strain evidence="9 11">2789STDY5608837</strain>
    </source>
</reference>
<keyword evidence="7" id="KW-0540">Nuclease</keyword>
<feature type="binding site" evidence="7">
    <location>
        <position position="178"/>
    </location>
    <ligand>
        <name>Zn(2+)</name>
        <dbReference type="ChEBI" id="CHEBI:29105"/>
        <label>2</label>
    </ligand>
</feature>
<feature type="binding site" evidence="7">
    <location>
        <position position="213"/>
    </location>
    <ligand>
        <name>Zn(2+)</name>
        <dbReference type="ChEBI" id="CHEBI:29105"/>
        <label>2</label>
    </ligand>
</feature>
<dbReference type="EMBL" id="CYZD01000001">
    <property type="protein sequence ID" value="CUN37562.1"/>
    <property type="molecule type" value="Genomic_DNA"/>
</dbReference>
<organism evidence="9 11">
    <name type="scientific">Blautia obeum</name>
    <dbReference type="NCBI Taxonomy" id="40520"/>
    <lineage>
        <taxon>Bacteria</taxon>
        <taxon>Bacillati</taxon>
        <taxon>Bacillota</taxon>
        <taxon>Clostridia</taxon>
        <taxon>Lachnospirales</taxon>
        <taxon>Lachnospiraceae</taxon>
        <taxon>Blautia</taxon>
    </lineage>
</organism>
<dbReference type="Pfam" id="PF01261">
    <property type="entry name" value="AP_endonuc_2"/>
    <property type="match status" value="1"/>
</dbReference>